<dbReference type="SUPFAM" id="SSF57903">
    <property type="entry name" value="FYVE/PHD zinc finger"/>
    <property type="match status" value="1"/>
</dbReference>
<sequence length="426" mass="47614">MAGIPKSRSNGLTFENKRADELEGEKKCDCEGGVVQELTTWVFCVDCVTWHHVTCQLGKSTQFGKKQAELGFICRACRTVNRSANARKGYHARLQNSGAGKKSSASSIKRRHSAFDDSVGGKRKTAPRKATMAPRKSAPSSSDPVEAEDEDDDDNDEIVVSSPAIKQETSGRRRSSRHIMTKLEELAAKIGDPLEEWRKGINSPPEVLCDCEGSPAGKLSGYMTCARCARLQHEHCMPVKKDDPIGEGLLCIECLGARKEDAARIEREKDRLIRQKLTRLHKEWEEAIATRRTSLRNTVANRFWIEYCNLPNSQQANNAVKELTATYYDEAVSKLLPTHPAPAAWVDRVVDDIYRLISKENKQLVKQVHGRDTRAFHSTEPEHFRRSLNALAVLTVHHGLYEGSNEKLGLLAEVLGLEEKGSVWKV</sequence>
<reference evidence="6" key="1">
    <citation type="submission" date="2023-07" db="EMBL/GenBank/DDBJ databases">
        <title>Black Yeasts Isolated from many extreme environments.</title>
        <authorList>
            <person name="Coleine C."/>
            <person name="Stajich J.E."/>
            <person name="Selbmann L."/>
        </authorList>
    </citation>
    <scope>NUCLEOTIDE SEQUENCE</scope>
    <source>
        <strain evidence="6">CCFEE 5485</strain>
    </source>
</reference>
<organism evidence="6 7">
    <name type="scientific">Recurvomyces mirabilis</name>
    <dbReference type="NCBI Taxonomy" id="574656"/>
    <lineage>
        <taxon>Eukaryota</taxon>
        <taxon>Fungi</taxon>
        <taxon>Dikarya</taxon>
        <taxon>Ascomycota</taxon>
        <taxon>Pezizomycotina</taxon>
        <taxon>Dothideomycetes</taxon>
        <taxon>Dothideomycetidae</taxon>
        <taxon>Mycosphaerellales</taxon>
        <taxon>Teratosphaeriaceae</taxon>
        <taxon>Recurvomyces</taxon>
    </lineage>
</organism>
<dbReference type="Proteomes" id="UP001274830">
    <property type="component" value="Unassembled WGS sequence"/>
</dbReference>
<protein>
    <recommendedName>
        <fullName evidence="5">Zinc finger PHD-type domain-containing protein</fullName>
    </recommendedName>
</protein>
<proteinExistence type="predicted"/>
<comment type="caution">
    <text evidence="6">The sequence shown here is derived from an EMBL/GenBank/DDBJ whole genome shotgun (WGS) entry which is preliminary data.</text>
</comment>
<evidence type="ECO:0000256" key="1">
    <source>
        <dbReference type="ARBA" id="ARBA00022723"/>
    </source>
</evidence>
<feature type="domain" description="Zinc finger PHD-type" evidence="5">
    <location>
        <begin position="208"/>
        <end position="255"/>
    </location>
</feature>
<feature type="compositionally biased region" description="Low complexity" evidence="4">
    <location>
        <begin position="97"/>
        <end position="107"/>
    </location>
</feature>
<evidence type="ECO:0000256" key="3">
    <source>
        <dbReference type="ARBA" id="ARBA00022833"/>
    </source>
</evidence>
<keyword evidence="3" id="KW-0862">Zinc</keyword>
<feature type="domain" description="Zinc finger PHD-type" evidence="5">
    <location>
        <begin position="27"/>
        <end position="78"/>
    </location>
</feature>
<dbReference type="GO" id="GO:0008270">
    <property type="term" value="F:zinc ion binding"/>
    <property type="evidence" value="ECO:0007669"/>
    <property type="project" value="UniProtKB-KW"/>
</dbReference>
<name>A0AAE0WPV5_9PEZI</name>
<keyword evidence="7" id="KW-1185">Reference proteome</keyword>
<evidence type="ECO:0000259" key="5">
    <source>
        <dbReference type="SMART" id="SM00249"/>
    </source>
</evidence>
<evidence type="ECO:0000313" key="7">
    <source>
        <dbReference type="Proteomes" id="UP001274830"/>
    </source>
</evidence>
<dbReference type="SMART" id="SM00249">
    <property type="entry name" value="PHD"/>
    <property type="match status" value="2"/>
</dbReference>
<evidence type="ECO:0000256" key="2">
    <source>
        <dbReference type="ARBA" id="ARBA00022771"/>
    </source>
</evidence>
<keyword evidence="2" id="KW-0863">Zinc-finger</keyword>
<feature type="compositionally biased region" description="Acidic residues" evidence="4">
    <location>
        <begin position="145"/>
        <end position="157"/>
    </location>
</feature>
<evidence type="ECO:0000256" key="4">
    <source>
        <dbReference type="SAM" id="MobiDB-lite"/>
    </source>
</evidence>
<dbReference type="InterPro" id="IPR011011">
    <property type="entry name" value="Znf_FYVE_PHD"/>
</dbReference>
<accession>A0AAE0WPV5</accession>
<evidence type="ECO:0000313" key="6">
    <source>
        <dbReference type="EMBL" id="KAK3675786.1"/>
    </source>
</evidence>
<feature type="region of interest" description="Disordered" evidence="4">
    <location>
        <begin position="91"/>
        <end position="177"/>
    </location>
</feature>
<dbReference type="EMBL" id="JAUTXT010000013">
    <property type="protein sequence ID" value="KAK3675786.1"/>
    <property type="molecule type" value="Genomic_DNA"/>
</dbReference>
<gene>
    <name evidence="6" type="ORF">LTR78_004427</name>
</gene>
<keyword evidence="1" id="KW-0479">Metal-binding</keyword>
<dbReference type="AlphaFoldDB" id="A0AAE0WPV5"/>
<dbReference type="InterPro" id="IPR001965">
    <property type="entry name" value="Znf_PHD"/>
</dbReference>